<reference evidence="2" key="1">
    <citation type="journal article" date="2023" name="Genome Biol. Evol.">
        <title>First Whole Genome Sequence and Flow Cytometry Genome Size Data for the Lichen-Forming Fungus Ramalina farinacea (Ascomycota).</title>
        <authorList>
            <person name="Llewellyn T."/>
            <person name="Mian S."/>
            <person name="Hill R."/>
            <person name="Leitch I.J."/>
            <person name="Gaya E."/>
        </authorList>
    </citation>
    <scope>NUCLEOTIDE SEQUENCE</scope>
    <source>
        <strain evidence="2">LIQ254RAFAR</strain>
    </source>
</reference>
<dbReference type="AlphaFoldDB" id="A0AA43QU47"/>
<feature type="region of interest" description="Disordered" evidence="1">
    <location>
        <begin position="295"/>
        <end position="317"/>
    </location>
</feature>
<comment type="caution">
    <text evidence="2">The sequence shown here is derived from an EMBL/GenBank/DDBJ whole genome shotgun (WGS) entry which is preliminary data.</text>
</comment>
<keyword evidence="3" id="KW-1185">Reference proteome</keyword>
<dbReference type="InterPro" id="IPR037460">
    <property type="entry name" value="SEST-like"/>
</dbReference>
<dbReference type="PANTHER" id="PTHR37981:SF1">
    <property type="entry name" value="SGNH HYDROLASE-TYPE ESTERASE DOMAIN-CONTAINING PROTEIN"/>
    <property type="match status" value="1"/>
</dbReference>
<dbReference type="Proteomes" id="UP001161017">
    <property type="component" value="Unassembled WGS sequence"/>
</dbReference>
<evidence type="ECO:0000313" key="2">
    <source>
        <dbReference type="EMBL" id="MDI1492681.1"/>
    </source>
</evidence>
<feature type="compositionally biased region" description="Pro residues" evidence="1">
    <location>
        <begin position="301"/>
        <end position="316"/>
    </location>
</feature>
<dbReference type="InterPro" id="IPR036514">
    <property type="entry name" value="SGNH_hydro_sf"/>
</dbReference>
<protein>
    <submittedName>
        <fullName evidence="2">Uncharacterized protein</fullName>
    </submittedName>
</protein>
<dbReference type="PANTHER" id="PTHR37981">
    <property type="entry name" value="LIPASE 2"/>
    <property type="match status" value="1"/>
</dbReference>
<dbReference type="GO" id="GO:0006629">
    <property type="term" value="P:lipid metabolic process"/>
    <property type="evidence" value="ECO:0007669"/>
    <property type="project" value="TreeGrafter"/>
</dbReference>
<dbReference type="Gene3D" id="3.40.50.1110">
    <property type="entry name" value="SGNH hydrolase"/>
    <property type="match status" value="1"/>
</dbReference>
<proteinExistence type="predicted"/>
<organism evidence="2 3">
    <name type="scientific">Ramalina farinacea</name>
    <dbReference type="NCBI Taxonomy" id="258253"/>
    <lineage>
        <taxon>Eukaryota</taxon>
        <taxon>Fungi</taxon>
        <taxon>Dikarya</taxon>
        <taxon>Ascomycota</taxon>
        <taxon>Pezizomycotina</taxon>
        <taxon>Lecanoromycetes</taxon>
        <taxon>OSLEUM clade</taxon>
        <taxon>Lecanoromycetidae</taxon>
        <taxon>Lecanorales</taxon>
        <taxon>Lecanorineae</taxon>
        <taxon>Ramalinaceae</taxon>
        <taxon>Ramalina</taxon>
    </lineage>
</organism>
<evidence type="ECO:0000256" key="1">
    <source>
        <dbReference type="SAM" id="MobiDB-lite"/>
    </source>
</evidence>
<sequence>MQENTRWPGDAQDRKFTFGACSGAMMDDVEKKQLCNDVLSKAENQIEDPAFQGAIDKLLLSIAVKGRINRGANPLEAFQVFVNGYVPFWNEVDEGCDTISWCFWGRQRDEALSLLTTQVRKRMNDITRSLNVQLERSAYRLQNEGVIYVDGFQDHYNGHQFCDPIADANLKAPISPNTWFWHSKSPWNGGEGPTISNNTPPSNLDDDILAALVPDADRRASIATAQSPSDVSDAFGSREALEAALDDLRNDTDANVAGLSERWRRIFHAKGSGLSNNANVNLDAVLAARVLAPASAAPGPSSAPPAPSPTSAPAPEPSDICGTWYNVVLDYFEVRGKDFDPAKFGTDGNGLKQQIQGCGALTNWHFEYTPNDPRFA</sequence>
<dbReference type="GO" id="GO:0016788">
    <property type="term" value="F:hydrolase activity, acting on ester bonds"/>
    <property type="evidence" value="ECO:0007669"/>
    <property type="project" value="InterPro"/>
</dbReference>
<accession>A0AA43QU47</accession>
<evidence type="ECO:0000313" key="3">
    <source>
        <dbReference type="Proteomes" id="UP001161017"/>
    </source>
</evidence>
<name>A0AA43QU47_9LECA</name>
<gene>
    <name evidence="2" type="ORF">OHK93_004463</name>
</gene>
<dbReference type="EMBL" id="JAPUFD010000020">
    <property type="protein sequence ID" value="MDI1492681.1"/>
    <property type="molecule type" value="Genomic_DNA"/>
</dbReference>